<evidence type="ECO:0000313" key="4">
    <source>
        <dbReference type="Proteomes" id="UP000464317"/>
    </source>
</evidence>
<protein>
    <submittedName>
        <fullName evidence="3">Uncharacterized protein</fullName>
    </submittedName>
</protein>
<organism evidence="3 4">
    <name type="scientific">Mycoplasmopsis felis</name>
    <dbReference type="NCBI Taxonomy" id="33923"/>
    <lineage>
        <taxon>Bacteria</taxon>
        <taxon>Bacillati</taxon>
        <taxon>Mycoplasmatota</taxon>
        <taxon>Mycoplasmoidales</taxon>
        <taxon>Metamycoplasmataceae</taxon>
        <taxon>Mycoplasmopsis</taxon>
    </lineage>
</organism>
<dbReference type="EMBL" id="AP022325">
    <property type="protein sequence ID" value="BBU47678.1"/>
    <property type="molecule type" value="Genomic_DNA"/>
</dbReference>
<accession>A0A809SEU5</accession>
<reference evidence="3 4" key="1">
    <citation type="submission" date="2020-01" db="EMBL/GenBank/DDBJ databases">
        <title>Complete genome sequence of Mycoplasma felis strain Myco-2.</title>
        <authorList>
            <person name="Kinoshita Y."/>
            <person name="Niwa H."/>
            <person name="Uchida-Fujii E."/>
            <person name="Nukada T."/>
        </authorList>
    </citation>
    <scope>NUCLEOTIDE SEQUENCE [LARGE SCALE GENOMIC DNA]</scope>
    <source>
        <strain evidence="3 4">Myco-2</strain>
    </source>
</reference>
<feature type="coiled-coil region" evidence="1">
    <location>
        <begin position="84"/>
        <end position="111"/>
    </location>
</feature>
<evidence type="ECO:0000313" key="3">
    <source>
        <dbReference type="EMBL" id="BBU47678.1"/>
    </source>
</evidence>
<name>A0A809SEU5_9BACT</name>
<keyword evidence="1" id="KW-0175">Coiled coil</keyword>
<feature type="compositionally biased region" description="Polar residues" evidence="2">
    <location>
        <begin position="14"/>
        <end position="28"/>
    </location>
</feature>
<dbReference type="RefSeq" id="WP_161553141.1">
    <property type="nucleotide sequence ID" value="NZ_AP022325.1"/>
</dbReference>
<gene>
    <name evidence="3" type="ORF">JPM2_3710</name>
</gene>
<feature type="coiled-coil region" evidence="1">
    <location>
        <begin position="228"/>
        <end position="255"/>
    </location>
</feature>
<dbReference type="Proteomes" id="UP000464317">
    <property type="component" value="Chromosome"/>
</dbReference>
<sequence length="496" mass="54910">MDLLKQINGVDEQGNANTTGPESSLSTQDLEDIKAVAQSQRTQEENNLEKSKESAREELLKIIDTNIQDGKGDFARRIDNARTQAEVQTIISEINAQLENAKNKALELKDKLEPNNPARLDIEALINQFGQDNTPSQAEWDALKTKAEQEIQRLRNHAISVVNRLSNGVTKSELLQNLNDQVNTDTEAKIANYQQQAQQIIDAKIAEVQAVVNKTIGSTENTAFVERLNNQNITIDELETLKNEAQTVFDNKLNEIKANIDTLLAFAKPEDDSAVNELKERLLNASNIQEINEIQNQVLAKTQELVNKELTRLLGVEGDPSKNHPQLQSLIDKVNSDTTVSVTDKINVISETTALLSQARTQAQNSINKLNGDTEVQAQSLPLPPEAHQTYVQLLAAQEKAEELFENEKQKVLTQINALRTENQGTLSEELQNATDLNAVKSVKNKTEIAQAKQDTNDIIALIQTPDKQNAAREALTNAGDDLTAILNAKNTAIEK</sequence>
<dbReference type="KEGG" id="mfel:JPM2_3710"/>
<evidence type="ECO:0000256" key="2">
    <source>
        <dbReference type="SAM" id="MobiDB-lite"/>
    </source>
</evidence>
<keyword evidence="4" id="KW-1185">Reference proteome</keyword>
<proteinExistence type="predicted"/>
<dbReference type="AlphaFoldDB" id="A0A809SEU5"/>
<feature type="region of interest" description="Disordered" evidence="2">
    <location>
        <begin position="1"/>
        <end position="29"/>
    </location>
</feature>
<evidence type="ECO:0000256" key="1">
    <source>
        <dbReference type="SAM" id="Coils"/>
    </source>
</evidence>